<dbReference type="RefSeq" id="YP_001950093.1">
    <property type="nucleotide sequence ID" value="NC_010811.2"/>
</dbReference>
<name>B2ZYB3_9CAUD</name>
<evidence type="ECO:0000313" key="2">
    <source>
        <dbReference type="Proteomes" id="UP000001034"/>
    </source>
</evidence>
<dbReference type="Proteomes" id="UP000001034">
    <property type="component" value="Segment"/>
</dbReference>
<protein>
    <submittedName>
        <fullName evidence="1">Uncharacterized protein</fullName>
    </submittedName>
</protein>
<sequence length="83" mass="8852">MRLTMTQKLPKAFTEARSALTARLAPEPVPNKVEARINMSAEVAGAGLCPECQQPMLASHANGIPVMVCTRHRIAIPTADAAE</sequence>
<organism evidence="1 2">
    <name type="scientific">Ralstonia phage phiRSL1</name>
    <dbReference type="NCBI Taxonomy" id="1980924"/>
    <lineage>
        <taxon>Viruses</taxon>
        <taxon>Duplodnaviria</taxon>
        <taxon>Heunggongvirae</taxon>
        <taxon>Uroviricota</taxon>
        <taxon>Caudoviricetes</taxon>
        <taxon>Mieseafarmvirus</taxon>
        <taxon>Mieseafarmvirus RSL1</taxon>
    </lineage>
</organism>
<dbReference type="EMBL" id="AB366653">
    <property type="protein sequence ID" value="BAG41663.1"/>
    <property type="molecule type" value="Genomic_DNA"/>
</dbReference>
<evidence type="ECO:0000313" key="1">
    <source>
        <dbReference type="EMBL" id="BAG41663.1"/>
    </source>
</evidence>
<reference evidence="1 2" key="1">
    <citation type="journal article" date="2010" name="Virology">
        <title>A jumbo phage infecting the phytopathogen Ralstonia solanacearum defines a new lineage of the Myoviridae family.</title>
        <authorList>
            <person name="Yamada T."/>
            <person name="Satoh S."/>
            <person name="Ishikawa H."/>
            <person name="Fujiwara A."/>
            <person name="Kawasaki T."/>
            <person name="Fujie M."/>
            <person name="Ogata H."/>
        </authorList>
    </citation>
    <scope>NUCLEOTIDE SEQUENCE [LARGE SCALE GENOMIC DNA]</scope>
</reference>
<accession>B2ZYB3</accession>
<keyword evidence="2" id="KW-1185">Reference proteome</keyword>
<proteinExistence type="predicted"/>
<dbReference type="KEGG" id="vg:6369720"/>
<dbReference type="GeneID" id="6369720"/>